<proteinExistence type="predicted"/>
<name>A0ACC1YVP8_MELAZ</name>
<keyword evidence="2" id="KW-1185">Reference proteome</keyword>
<organism evidence="1 2">
    <name type="scientific">Melia azedarach</name>
    <name type="common">Chinaberry tree</name>
    <dbReference type="NCBI Taxonomy" id="155640"/>
    <lineage>
        <taxon>Eukaryota</taxon>
        <taxon>Viridiplantae</taxon>
        <taxon>Streptophyta</taxon>
        <taxon>Embryophyta</taxon>
        <taxon>Tracheophyta</taxon>
        <taxon>Spermatophyta</taxon>
        <taxon>Magnoliopsida</taxon>
        <taxon>eudicotyledons</taxon>
        <taxon>Gunneridae</taxon>
        <taxon>Pentapetalae</taxon>
        <taxon>rosids</taxon>
        <taxon>malvids</taxon>
        <taxon>Sapindales</taxon>
        <taxon>Meliaceae</taxon>
        <taxon>Melia</taxon>
    </lineage>
</organism>
<evidence type="ECO:0000313" key="1">
    <source>
        <dbReference type="EMBL" id="KAJ4727307.1"/>
    </source>
</evidence>
<gene>
    <name evidence="1" type="ORF">OWV82_000424</name>
</gene>
<dbReference type="EMBL" id="CM051394">
    <property type="protein sequence ID" value="KAJ4727307.1"/>
    <property type="molecule type" value="Genomic_DNA"/>
</dbReference>
<reference evidence="1 2" key="1">
    <citation type="journal article" date="2023" name="Science">
        <title>Complex scaffold remodeling in plant triterpene biosynthesis.</title>
        <authorList>
            <person name="De La Pena R."/>
            <person name="Hodgson H."/>
            <person name="Liu J.C."/>
            <person name="Stephenson M.J."/>
            <person name="Martin A.C."/>
            <person name="Owen C."/>
            <person name="Harkess A."/>
            <person name="Leebens-Mack J."/>
            <person name="Jimenez L.E."/>
            <person name="Osbourn A."/>
            <person name="Sattely E.S."/>
        </authorList>
    </citation>
    <scope>NUCLEOTIDE SEQUENCE [LARGE SCALE GENOMIC DNA]</scope>
    <source>
        <strain evidence="2">cv. JPN11</strain>
        <tissue evidence="1">Leaf</tissue>
    </source>
</reference>
<comment type="caution">
    <text evidence="1">The sequence shown here is derived from an EMBL/GenBank/DDBJ whole genome shotgun (WGS) entry which is preliminary data.</text>
</comment>
<evidence type="ECO:0000313" key="2">
    <source>
        <dbReference type="Proteomes" id="UP001164539"/>
    </source>
</evidence>
<accession>A0ACC1YVP8</accession>
<dbReference type="Proteomes" id="UP001164539">
    <property type="component" value="Chromosome 1"/>
</dbReference>
<protein>
    <submittedName>
        <fullName evidence="1">Cytochrome P450</fullName>
    </submittedName>
</protein>
<sequence>MKNIMQDRAQATRNQDDGVSAIAYDWPSAVFPYLDKWRNEYGPGVYIFNWKHTAIERNRYRNGKGD</sequence>